<dbReference type="OrthoDB" id="6265224at2759"/>
<keyword evidence="1" id="KW-0677">Repeat</keyword>
<dbReference type="Gene3D" id="2.120.10.30">
    <property type="entry name" value="TolB, C-terminal domain"/>
    <property type="match status" value="1"/>
</dbReference>
<evidence type="ECO:0000313" key="2">
    <source>
        <dbReference type="EMBL" id="VDI18269.1"/>
    </source>
</evidence>
<reference evidence="2" key="1">
    <citation type="submission" date="2018-11" db="EMBL/GenBank/DDBJ databases">
        <authorList>
            <person name="Alioto T."/>
            <person name="Alioto T."/>
        </authorList>
    </citation>
    <scope>NUCLEOTIDE SEQUENCE</scope>
</reference>
<comment type="caution">
    <text evidence="2">The sequence shown here is derived from an EMBL/GenBank/DDBJ whole genome shotgun (WGS) entry which is preliminary data.</text>
</comment>
<name>A0A8B6DCL8_MYTGA</name>
<proteinExistence type="predicted"/>
<evidence type="ECO:0000313" key="3">
    <source>
        <dbReference type="Proteomes" id="UP000596742"/>
    </source>
</evidence>
<dbReference type="SUPFAM" id="SSF101898">
    <property type="entry name" value="NHL repeat"/>
    <property type="match status" value="1"/>
</dbReference>
<keyword evidence="3" id="KW-1185">Reference proteome</keyword>
<evidence type="ECO:0000256" key="1">
    <source>
        <dbReference type="ARBA" id="ARBA00022737"/>
    </source>
</evidence>
<dbReference type="AlphaFoldDB" id="A0A8B6DCL8"/>
<dbReference type="InterPro" id="IPR011042">
    <property type="entry name" value="6-blade_b-propeller_TolB-like"/>
</dbReference>
<gene>
    <name evidence="2" type="ORF">MGAL_10B001165</name>
</gene>
<dbReference type="Pfam" id="PF01436">
    <property type="entry name" value="NHL"/>
    <property type="match status" value="1"/>
</dbReference>
<accession>A0A8B6DCL8</accession>
<protein>
    <recommendedName>
        <fullName evidence="4">SMP-30/Gluconolactonase/LRE-like region domain-containing protein</fullName>
    </recommendedName>
</protein>
<sequence>MKKRTKFSLKKSTGEYLWSYQHPQIEHPQGITLDKHGFIYIACNRNNSIEVASSVGKTSRTILSESDGIKCPVGINIDRESGLMIVSTMIINDRDNRTYRTAFVYKI</sequence>
<evidence type="ECO:0008006" key="4">
    <source>
        <dbReference type="Google" id="ProtNLM"/>
    </source>
</evidence>
<dbReference type="InterPro" id="IPR001258">
    <property type="entry name" value="NHL_repeat"/>
</dbReference>
<dbReference type="EMBL" id="UYJE01003316">
    <property type="protein sequence ID" value="VDI18269.1"/>
    <property type="molecule type" value="Genomic_DNA"/>
</dbReference>
<organism evidence="2 3">
    <name type="scientific">Mytilus galloprovincialis</name>
    <name type="common">Mediterranean mussel</name>
    <dbReference type="NCBI Taxonomy" id="29158"/>
    <lineage>
        <taxon>Eukaryota</taxon>
        <taxon>Metazoa</taxon>
        <taxon>Spiralia</taxon>
        <taxon>Lophotrochozoa</taxon>
        <taxon>Mollusca</taxon>
        <taxon>Bivalvia</taxon>
        <taxon>Autobranchia</taxon>
        <taxon>Pteriomorphia</taxon>
        <taxon>Mytilida</taxon>
        <taxon>Mytiloidea</taxon>
        <taxon>Mytilidae</taxon>
        <taxon>Mytilinae</taxon>
        <taxon>Mytilus</taxon>
    </lineage>
</organism>
<dbReference type="Proteomes" id="UP000596742">
    <property type="component" value="Unassembled WGS sequence"/>
</dbReference>